<dbReference type="InterPro" id="IPR036390">
    <property type="entry name" value="WH_DNA-bd_sf"/>
</dbReference>
<organism evidence="1 2">
    <name type="scientific">Mongoliibacter ruber</name>
    <dbReference type="NCBI Taxonomy" id="1750599"/>
    <lineage>
        <taxon>Bacteria</taxon>
        <taxon>Pseudomonadati</taxon>
        <taxon>Bacteroidota</taxon>
        <taxon>Cytophagia</taxon>
        <taxon>Cytophagales</taxon>
        <taxon>Cyclobacteriaceae</taxon>
        <taxon>Mongoliibacter</taxon>
    </lineage>
</organism>
<keyword evidence="2" id="KW-1185">Reference proteome</keyword>
<sequence>MLESLITSKTRLKLLVKFFINENNQSHLRGLADEFGESTNAIRKELNHLTEAGFLVKQSEKNKIEYKANTDHPLYQNLHELIRKYLGLDRLLEAILERMGDVSQVVLTGDYANGNSSGVISVDILGQNLNEAYLEKLSVRIENLIGKKVDFKISQGDIDPKGLILYTK</sequence>
<evidence type="ECO:0000313" key="2">
    <source>
        <dbReference type="Proteomes" id="UP000238157"/>
    </source>
</evidence>
<evidence type="ECO:0000313" key="1">
    <source>
        <dbReference type="EMBL" id="PRY88428.1"/>
    </source>
</evidence>
<comment type="caution">
    <text evidence="1">The sequence shown here is derived from an EMBL/GenBank/DDBJ whole genome shotgun (WGS) entry which is preliminary data.</text>
</comment>
<dbReference type="RefSeq" id="WP_106133162.1">
    <property type="nucleotide sequence ID" value="NZ_PVTR01000004.1"/>
</dbReference>
<dbReference type="EMBL" id="PVTR01000004">
    <property type="protein sequence ID" value="PRY88428.1"/>
    <property type="molecule type" value="Genomic_DNA"/>
</dbReference>
<dbReference type="Proteomes" id="UP000238157">
    <property type="component" value="Unassembled WGS sequence"/>
</dbReference>
<reference evidence="1 2" key="1">
    <citation type="submission" date="2018-03" db="EMBL/GenBank/DDBJ databases">
        <title>Genomic Encyclopedia of Archaeal and Bacterial Type Strains, Phase II (KMG-II): from individual species to whole genera.</title>
        <authorList>
            <person name="Goeker M."/>
        </authorList>
    </citation>
    <scope>NUCLEOTIDE SEQUENCE [LARGE SCALE GENOMIC DNA]</scope>
    <source>
        <strain evidence="1 2">DSM 27929</strain>
    </source>
</reference>
<gene>
    <name evidence="1" type="ORF">CLW00_10479</name>
</gene>
<dbReference type="SUPFAM" id="SSF46785">
    <property type="entry name" value="Winged helix' DNA-binding domain"/>
    <property type="match status" value="1"/>
</dbReference>
<protein>
    <submittedName>
        <fullName evidence="1">Uncharacterized protein</fullName>
    </submittedName>
</protein>
<dbReference type="OrthoDB" id="9793352at2"/>
<name>A0A2T0WNZ8_9BACT</name>
<dbReference type="AlphaFoldDB" id="A0A2T0WNZ8"/>
<dbReference type="InterPro" id="IPR036388">
    <property type="entry name" value="WH-like_DNA-bd_sf"/>
</dbReference>
<proteinExistence type="predicted"/>
<dbReference type="Gene3D" id="1.10.10.10">
    <property type="entry name" value="Winged helix-like DNA-binding domain superfamily/Winged helix DNA-binding domain"/>
    <property type="match status" value="1"/>
</dbReference>
<accession>A0A2T0WNZ8</accession>